<keyword evidence="1" id="KW-1133">Transmembrane helix</keyword>
<gene>
    <name evidence="2" type="ORF">C8D85_2204</name>
</gene>
<proteinExistence type="predicted"/>
<dbReference type="EMBL" id="SNZA01000003">
    <property type="protein sequence ID" value="TDR13327.1"/>
    <property type="molecule type" value="Genomic_DNA"/>
</dbReference>
<keyword evidence="3" id="KW-1185">Reference proteome</keyword>
<evidence type="ECO:0000313" key="3">
    <source>
        <dbReference type="Proteomes" id="UP000295729"/>
    </source>
</evidence>
<dbReference type="OrthoDB" id="6099563at2"/>
<feature type="transmembrane region" description="Helical" evidence="1">
    <location>
        <begin position="21"/>
        <end position="44"/>
    </location>
</feature>
<protein>
    <submittedName>
        <fullName evidence="2">Uncharacterized protein</fullName>
    </submittedName>
</protein>
<feature type="transmembrane region" description="Helical" evidence="1">
    <location>
        <begin position="154"/>
        <end position="175"/>
    </location>
</feature>
<sequence length="584" mass="66094">MQTSHSVHTAFDKRRIRFSDWVMQYAIVFVLLFAGLLFGSYYFLNQQQAMNVKLVHQLNDVALSSYEIELGWQSLVVDRKQSSRDEISNLILREAELAQRLKDLLPTLDNLPYAPVTISRYSLEEQAQLASSRLSQVRAVARERSSHLDAGMMISTPMLTAFSAAFLLLMGYLIWGWRRVLSDRREAIQFFHAQIDKAQVGNKIPVPVVRNDEFGEFARYLNAYIHLSQTERREGDRLGQIYKLALSESLSHKLVLNSSNEVIATSAGFSELWVLEPATLSEILGVDEYLSSLDGEVISDAFIGSQESSPILLGKDAYEVRGSEITLDGEVVGFLLELTKVVPRTELKILEASLSLMAQDVWDAPIRILDDASPYYSFSGKLEKIRQDVAAFLDAASQLVQDDDKQYLKVTKLQQLLEWLNANLKSTSIESDTVEIYQQKLRSDVENSKNDFLKVREQIEYRFELYEAYLQQLLEWQAAQGTWVATVNGGLQDTKEAVLNLLSIVHTESTDVSVVEHSVIDLAHDIDTVLVSIVESKPLPKELRLEHIKSSESDLMRHLNHVQTKLDLLSSTINEGLPLTHKSL</sequence>
<name>A0A4R6X8I8_9GAMM</name>
<dbReference type="RefSeq" id="WP_133562589.1">
    <property type="nucleotide sequence ID" value="NZ_SNZA01000003.1"/>
</dbReference>
<accession>A0A4R6X8I8</accession>
<keyword evidence="1" id="KW-0812">Transmembrane</keyword>
<dbReference type="AlphaFoldDB" id="A0A4R6X8I8"/>
<reference evidence="2 3" key="1">
    <citation type="submission" date="2019-03" db="EMBL/GenBank/DDBJ databases">
        <title>Genomic Encyclopedia of Type Strains, Phase IV (KMG-IV): sequencing the most valuable type-strain genomes for metagenomic binning, comparative biology and taxonomic classification.</title>
        <authorList>
            <person name="Goeker M."/>
        </authorList>
    </citation>
    <scope>NUCLEOTIDE SEQUENCE [LARGE SCALE GENOMIC DNA]</scope>
    <source>
        <strain evidence="2 3">DSM 5604</strain>
    </source>
</reference>
<evidence type="ECO:0000313" key="2">
    <source>
        <dbReference type="EMBL" id="TDR13327.1"/>
    </source>
</evidence>
<organism evidence="2 3">
    <name type="scientific">Marinomonas communis</name>
    <dbReference type="NCBI Taxonomy" id="28254"/>
    <lineage>
        <taxon>Bacteria</taxon>
        <taxon>Pseudomonadati</taxon>
        <taxon>Pseudomonadota</taxon>
        <taxon>Gammaproteobacteria</taxon>
        <taxon>Oceanospirillales</taxon>
        <taxon>Oceanospirillaceae</taxon>
        <taxon>Marinomonas</taxon>
    </lineage>
</organism>
<dbReference type="Proteomes" id="UP000295729">
    <property type="component" value="Unassembled WGS sequence"/>
</dbReference>
<keyword evidence="1" id="KW-0472">Membrane</keyword>
<comment type="caution">
    <text evidence="2">The sequence shown here is derived from an EMBL/GenBank/DDBJ whole genome shotgun (WGS) entry which is preliminary data.</text>
</comment>
<evidence type="ECO:0000256" key="1">
    <source>
        <dbReference type="SAM" id="Phobius"/>
    </source>
</evidence>